<organism evidence="5 6">
    <name type="scientific">Paracoccus aminophilus JCM 7686</name>
    <dbReference type="NCBI Taxonomy" id="1367847"/>
    <lineage>
        <taxon>Bacteria</taxon>
        <taxon>Pseudomonadati</taxon>
        <taxon>Pseudomonadota</taxon>
        <taxon>Alphaproteobacteria</taxon>
        <taxon>Rhodobacterales</taxon>
        <taxon>Paracoccaceae</taxon>
        <taxon>Paracoccus</taxon>
    </lineage>
</organism>
<reference evidence="5 6" key="1">
    <citation type="journal article" date="2014" name="BMC Genomics">
        <title>Architecture and functions of a multipartite genome of the methylotrophic bacterium Paracoccus aminophilus JCM 7686, containing primary and secondary chromids.</title>
        <authorList>
            <person name="Dziewit L."/>
            <person name="Czarnecki J."/>
            <person name="Wibberg D."/>
            <person name="Radlinska M."/>
            <person name="Mrozek P."/>
            <person name="Szymczak M."/>
            <person name="Schluter A."/>
            <person name="Puhler A."/>
            <person name="Bartosik D."/>
        </authorList>
    </citation>
    <scope>NUCLEOTIDE SEQUENCE [LARGE SCALE GENOMIC DNA]</scope>
    <source>
        <strain evidence="5">JCM 7686</strain>
    </source>
</reference>
<gene>
    <name evidence="5" type="ORF">JCM7686_2890</name>
</gene>
<dbReference type="Pfam" id="PF19581">
    <property type="entry name" value="Glyoxalase_7"/>
    <property type="match status" value="1"/>
</dbReference>
<dbReference type="PROSITE" id="PS51819">
    <property type="entry name" value="VOC"/>
    <property type="match status" value="1"/>
</dbReference>
<evidence type="ECO:0000256" key="3">
    <source>
        <dbReference type="ARBA" id="ARBA00023251"/>
    </source>
</evidence>
<accession>S5YXL2</accession>
<sequence length="122" mass="13988">MKFTQTAPVLRIFDIAKAREFYCGFLGMGWDWEHRFHEGAPLYAQVSRAGLVLHLSEHHGDATPGSTVFVRMEGIAAFHAEVIARNYPYLRPGIEEMPWGRMMTVTDPFMNRIRFNEDIGEA</sequence>
<dbReference type="RefSeq" id="WP_020951584.1">
    <property type="nucleotide sequence ID" value="NC_022041.1"/>
</dbReference>
<dbReference type="eggNOG" id="COG0346">
    <property type="taxonomic scope" value="Bacteria"/>
</dbReference>
<name>S5YXL2_PARAH</name>
<evidence type="ECO:0000313" key="5">
    <source>
        <dbReference type="EMBL" id="AGT09946.1"/>
    </source>
</evidence>
<feature type="domain" description="VOC" evidence="4">
    <location>
        <begin position="2"/>
        <end position="118"/>
    </location>
</feature>
<keyword evidence="3" id="KW-0046">Antibiotic resistance</keyword>
<dbReference type="CDD" id="cd08349">
    <property type="entry name" value="BLMA_like"/>
    <property type="match status" value="1"/>
</dbReference>
<dbReference type="Proteomes" id="UP000015480">
    <property type="component" value="Chromosome"/>
</dbReference>
<dbReference type="Gene3D" id="3.10.180.10">
    <property type="entry name" value="2,3-Dihydroxybiphenyl 1,2-Dioxygenase, domain 1"/>
    <property type="match status" value="1"/>
</dbReference>
<dbReference type="AlphaFoldDB" id="S5YXL2"/>
<protein>
    <recommendedName>
        <fullName evidence="2">Bleomycin resistance protein</fullName>
    </recommendedName>
</protein>
<dbReference type="PATRIC" id="fig|1367847.3.peg.2900"/>
<dbReference type="STRING" id="1367847.JCM7686_2890"/>
<dbReference type="SUPFAM" id="SSF54593">
    <property type="entry name" value="Glyoxalase/Bleomycin resistance protein/Dihydroxybiphenyl dioxygenase"/>
    <property type="match status" value="1"/>
</dbReference>
<dbReference type="InterPro" id="IPR000335">
    <property type="entry name" value="Bleomycin-R"/>
</dbReference>
<evidence type="ECO:0000256" key="2">
    <source>
        <dbReference type="ARBA" id="ARBA00021572"/>
    </source>
</evidence>
<evidence type="ECO:0000256" key="1">
    <source>
        <dbReference type="ARBA" id="ARBA00011051"/>
    </source>
</evidence>
<dbReference type="EMBL" id="CP006650">
    <property type="protein sequence ID" value="AGT09946.1"/>
    <property type="molecule type" value="Genomic_DNA"/>
</dbReference>
<dbReference type="KEGG" id="pami:JCM7686_2890"/>
<comment type="similarity">
    <text evidence="1">Belongs to the bleomycin resistance protein family.</text>
</comment>
<dbReference type="OrthoDB" id="9803104at2"/>
<dbReference type="InterPro" id="IPR037523">
    <property type="entry name" value="VOC_core"/>
</dbReference>
<proteinExistence type="inferred from homology"/>
<dbReference type="InterPro" id="IPR029068">
    <property type="entry name" value="Glyas_Bleomycin-R_OHBP_Dase"/>
</dbReference>
<evidence type="ECO:0000259" key="4">
    <source>
        <dbReference type="PROSITE" id="PS51819"/>
    </source>
</evidence>
<dbReference type="HOGENOM" id="CLU_121379_0_0_5"/>
<evidence type="ECO:0000313" key="6">
    <source>
        <dbReference type="Proteomes" id="UP000015480"/>
    </source>
</evidence>
<keyword evidence="6" id="KW-1185">Reference proteome</keyword>
<dbReference type="GO" id="GO:0046677">
    <property type="term" value="P:response to antibiotic"/>
    <property type="evidence" value="ECO:0007669"/>
    <property type="project" value="UniProtKB-KW"/>
</dbReference>